<dbReference type="Proteomes" id="UP000521943">
    <property type="component" value="Unassembled WGS sequence"/>
</dbReference>
<proteinExistence type="predicted"/>
<dbReference type="OrthoDB" id="2902921at2759"/>
<reference evidence="1 2" key="1">
    <citation type="submission" date="2020-07" db="EMBL/GenBank/DDBJ databases">
        <title>Comparative genomics of pyrophilous fungi reveals a link between fire events and developmental genes.</title>
        <authorList>
            <consortium name="DOE Joint Genome Institute"/>
            <person name="Steindorff A.S."/>
            <person name="Carver A."/>
            <person name="Calhoun S."/>
            <person name="Stillman K."/>
            <person name="Liu H."/>
            <person name="Lipzen A."/>
            <person name="Pangilinan J."/>
            <person name="Labutti K."/>
            <person name="Bruns T.D."/>
            <person name="Grigoriev I.V."/>
        </authorList>
    </citation>
    <scope>NUCLEOTIDE SEQUENCE [LARGE SCALE GENOMIC DNA]</scope>
    <source>
        <strain evidence="1 2">CBS 144469</strain>
    </source>
</reference>
<gene>
    <name evidence="1" type="ORF">DFP72DRAFT_889842</name>
</gene>
<comment type="caution">
    <text evidence="1">The sequence shown here is derived from an EMBL/GenBank/DDBJ whole genome shotgun (WGS) entry which is preliminary data.</text>
</comment>
<evidence type="ECO:0008006" key="3">
    <source>
        <dbReference type="Google" id="ProtNLM"/>
    </source>
</evidence>
<protein>
    <recommendedName>
        <fullName evidence="3">F-box domain-containing protein</fullName>
    </recommendedName>
</protein>
<dbReference type="AlphaFoldDB" id="A0A8H6I527"/>
<dbReference type="Gene3D" id="3.80.10.10">
    <property type="entry name" value="Ribonuclease Inhibitor"/>
    <property type="match status" value="1"/>
</dbReference>
<evidence type="ECO:0000313" key="2">
    <source>
        <dbReference type="Proteomes" id="UP000521943"/>
    </source>
</evidence>
<dbReference type="EMBL" id="JACGCI010000020">
    <property type="protein sequence ID" value="KAF6758069.1"/>
    <property type="molecule type" value="Genomic_DNA"/>
</dbReference>
<name>A0A8H6I527_9AGAR</name>
<organism evidence="1 2">
    <name type="scientific">Ephemerocybe angulata</name>
    <dbReference type="NCBI Taxonomy" id="980116"/>
    <lineage>
        <taxon>Eukaryota</taxon>
        <taxon>Fungi</taxon>
        <taxon>Dikarya</taxon>
        <taxon>Basidiomycota</taxon>
        <taxon>Agaricomycotina</taxon>
        <taxon>Agaricomycetes</taxon>
        <taxon>Agaricomycetidae</taxon>
        <taxon>Agaricales</taxon>
        <taxon>Agaricineae</taxon>
        <taxon>Psathyrellaceae</taxon>
        <taxon>Ephemerocybe</taxon>
    </lineage>
</organism>
<dbReference type="InterPro" id="IPR032675">
    <property type="entry name" value="LRR_dom_sf"/>
</dbReference>
<keyword evidence="2" id="KW-1185">Reference proteome</keyword>
<sequence length="591" mass="65588">MATPVSSRSRTVSTSVSSYECAARQVLNNQELASLIISYFDGLENPRDDNKKALARICTLNRSFFHASTDAFWRQLPSLSPFLRLLPLCPGDDKGESEAAIASVQADPWARFRVYNRKTVQIDLSDDKTIGKVMPNHWFFCLLHQPTRPAVLFPKLANLFISSVAGLNSVIPMHVSKSLRMVSIRDFTIKGKYDGLKEVIMTSFMATLATNASALSSLSIRAPLTSSMTASFPHFRALKSLTISFASPLRLEQLASINSIPNLKTLTLRSRGPATAVATWPVPAEGQHLINYHAAQGKASLIQLSVIGDGCFIFWATVFFACPTLTGYSAKTIVGFHQPVHTVFLYPHALDIVAKRCPNIQQIDMEWNEPAENMDTELESFEDEPGFRTPPTLFHSFSKLVNLEYLDIKNVPFISQDFSLQLVSHISELKRLGTLRILPRPLTNQPHHNLILPTLDALKDFAVNNPRLQYLSLFSNISVIPQADDVTIPDSHSIVRKLFITPRYRAMSLPVPDIVALAMYLDKLFPALQDITSYFEPGKGGDVPVPTSRLKLTPLALWKNVDSMLKSFQSVRRKYAPPPAVLSAAATPAIA</sequence>
<accession>A0A8H6I527</accession>
<evidence type="ECO:0000313" key="1">
    <source>
        <dbReference type="EMBL" id="KAF6758069.1"/>
    </source>
</evidence>
<dbReference type="SUPFAM" id="SSF52047">
    <property type="entry name" value="RNI-like"/>
    <property type="match status" value="1"/>
</dbReference>